<gene>
    <name evidence="1" type="ORF">L0P03_09330</name>
</gene>
<evidence type="ECO:0000313" key="2">
    <source>
        <dbReference type="Proteomes" id="UP001199750"/>
    </source>
</evidence>
<dbReference type="InterPro" id="IPR036249">
    <property type="entry name" value="Thioredoxin-like_sf"/>
</dbReference>
<dbReference type="Gene3D" id="3.40.30.10">
    <property type="entry name" value="Glutaredoxin"/>
    <property type="match status" value="1"/>
</dbReference>
<accession>A0AAW5C7M3</accession>
<dbReference type="EMBL" id="JAKNDN010000016">
    <property type="protein sequence ID" value="MCG4960050.1"/>
    <property type="molecule type" value="Genomic_DNA"/>
</dbReference>
<organism evidence="1 2">
    <name type="scientific">Odoribacter splanchnicus</name>
    <dbReference type="NCBI Taxonomy" id="28118"/>
    <lineage>
        <taxon>Bacteria</taxon>
        <taxon>Pseudomonadati</taxon>
        <taxon>Bacteroidota</taxon>
        <taxon>Bacteroidia</taxon>
        <taxon>Bacteroidales</taxon>
        <taxon>Odoribacteraceae</taxon>
        <taxon>Odoribacter</taxon>
    </lineage>
</organism>
<comment type="caution">
    <text evidence="1">The sequence shown here is derived from an EMBL/GenBank/DDBJ whole genome shotgun (WGS) entry which is preliminary data.</text>
</comment>
<dbReference type="AlphaFoldDB" id="A0AAW5C7M3"/>
<evidence type="ECO:0008006" key="3">
    <source>
        <dbReference type="Google" id="ProtNLM"/>
    </source>
</evidence>
<name>A0AAW5C7M3_9BACT</name>
<sequence length="132" mass="15806">MGKDTILPNMLNHEFKILHYIDTIGCTNCHLQLFDWKLYMKELKSSSIDIALIFVVFTKNYEEFEIIQRNNHFFYPVIYDYNGLLNKKNQFPTYPYPLHTFLLDRNNKVLAIGNPINNESIRNIFDKIIKRE</sequence>
<evidence type="ECO:0000313" key="1">
    <source>
        <dbReference type="EMBL" id="MCG4960050.1"/>
    </source>
</evidence>
<proteinExistence type="predicted"/>
<dbReference type="Proteomes" id="UP001199750">
    <property type="component" value="Unassembled WGS sequence"/>
</dbReference>
<dbReference type="GeneID" id="61273521"/>
<dbReference type="RefSeq" id="WP_049782802.1">
    <property type="nucleotide sequence ID" value="NZ_JABWDG010000048.1"/>
</dbReference>
<dbReference type="SUPFAM" id="SSF52833">
    <property type="entry name" value="Thioredoxin-like"/>
    <property type="match status" value="1"/>
</dbReference>
<reference evidence="1" key="1">
    <citation type="submission" date="2022-01" db="EMBL/GenBank/DDBJ databases">
        <title>Collection of gut derived symbiotic bacterial strains cultured from healthy donors.</title>
        <authorList>
            <person name="Lin H."/>
            <person name="Kohout C."/>
            <person name="Waligurski E."/>
            <person name="Pamer E.G."/>
        </authorList>
    </citation>
    <scope>NUCLEOTIDE SEQUENCE</scope>
    <source>
        <strain evidence="1">DFI.1.149</strain>
    </source>
</reference>
<protein>
    <recommendedName>
        <fullName evidence="3">Alkyl hydroperoxide reductase subunit C/ Thiol specific antioxidant domain-containing protein</fullName>
    </recommendedName>
</protein>